<dbReference type="Proteomes" id="UP000005090">
    <property type="component" value="Chromosome"/>
</dbReference>
<name>H8GJV6_METAL</name>
<dbReference type="InterPro" id="IPR052393">
    <property type="entry name" value="Cadmium-induced_rsp"/>
</dbReference>
<accession>H8GJV6</accession>
<dbReference type="GO" id="GO:0046686">
    <property type="term" value="P:response to cadmium ion"/>
    <property type="evidence" value="ECO:0007669"/>
    <property type="project" value="TreeGrafter"/>
</dbReference>
<reference evidence="2 3" key="1">
    <citation type="journal article" date="2013" name="Genome Announc.">
        <title>Genome Sequence of the Obligate Gammaproteobacterial Methanotroph Methylomicrobium album Strain BG8.</title>
        <authorList>
            <person name="Kits K.D."/>
            <person name="Kalyuzhnaya M.G."/>
            <person name="Klotz M.G."/>
            <person name="Jetten M.S."/>
            <person name="Op den Camp H.J."/>
            <person name="Vuilleumier S."/>
            <person name="Bringel F."/>
            <person name="Dispirito A.A."/>
            <person name="Murrell J.C."/>
            <person name="Bruce D."/>
            <person name="Cheng J.F."/>
            <person name="Copeland A."/>
            <person name="Goodwin L."/>
            <person name="Hauser L."/>
            <person name="Lajus A."/>
            <person name="Land M.L."/>
            <person name="Lapidus A."/>
            <person name="Lucas S."/>
            <person name="Medigue C."/>
            <person name="Pitluck S."/>
            <person name="Woyke T."/>
            <person name="Zeytun A."/>
            <person name="Stein L.Y."/>
        </authorList>
    </citation>
    <scope>NUCLEOTIDE SEQUENCE [LARGE SCALE GENOMIC DNA]</scope>
    <source>
        <strain evidence="2 3">BG8</strain>
    </source>
</reference>
<dbReference type="PANTHER" id="PTHR41294">
    <property type="entry name" value="CADMIUM-INDUCED PROTEIN CADI"/>
    <property type="match status" value="1"/>
</dbReference>
<dbReference type="InterPro" id="IPR029068">
    <property type="entry name" value="Glyas_Bleomycin-R_OHBP_Dase"/>
</dbReference>
<organism evidence="2 3">
    <name type="scientific">Methylomicrobium album BG8</name>
    <dbReference type="NCBI Taxonomy" id="686340"/>
    <lineage>
        <taxon>Bacteria</taxon>
        <taxon>Pseudomonadati</taxon>
        <taxon>Pseudomonadota</taxon>
        <taxon>Gammaproteobacteria</taxon>
        <taxon>Methylococcales</taxon>
        <taxon>Methylococcaceae</taxon>
        <taxon>Methylomicrobium</taxon>
    </lineage>
</organism>
<gene>
    <name evidence="2" type="ORF">Metal_0045</name>
</gene>
<dbReference type="AlphaFoldDB" id="H8GJV6"/>
<dbReference type="PROSITE" id="PS51819">
    <property type="entry name" value="VOC"/>
    <property type="match status" value="1"/>
</dbReference>
<evidence type="ECO:0000313" key="3">
    <source>
        <dbReference type="Proteomes" id="UP000005090"/>
    </source>
</evidence>
<dbReference type="InterPro" id="IPR049789">
    <property type="entry name" value="ArsI/CadI-like"/>
</dbReference>
<dbReference type="InterPro" id="IPR004360">
    <property type="entry name" value="Glyas_Fos-R_dOase_dom"/>
</dbReference>
<proteinExistence type="predicted"/>
<sequence length="145" mass="15979">MKRFHIHIAVDDLQRNIAFYSALFQAEPGVIQEDYAKWMLDDPRINFAISSRGRKPGLDHLGIQVESGQELENVQQVLTAAALPVIEQKQAACCYAESDKYWTVDPQGIAWEAFHSLKGIPLFGKDAALPTDQAASCCSPSAQCG</sequence>
<evidence type="ECO:0000259" key="1">
    <source>
        <dbReference type="PROSITE" id="PS51819"/>
    </source>
</evidence>
<dbReference type="InterPro" id="IPR037523">
    <property type="entry name" value="VOC_core"/>
</dbReference>
<dbReference type="Gene3D" id="3.10.180.10">
    <property type="entry name" value="2,3-Dihydroxybiphenyl 1,2-Dioxygenase, domain 1"/>
    <property type="match status" value="1"/>
</dbReference>
<evidence type="ECO:0000313" key="2">
    <source>
        <dbReference type="EMBL" id="EIC27915.1"/>
    </source>
</evidence>
<dbReference type="eggNOG" id="COG0346">
    <property type="taxonomic scope" value="Bacteria"/>
</dbReference>
<dbReference type="Pfam" id="PF00903">
    <property type="entry name" value="Glyoxalase"/>
    <property type="match status" value="1"/>
</dbReference>
<dbReference type="RefSeq" id="WP_005368430.1">
    <property type="nucleotide sequence ID" value="NZ_CM001475.1"/>
</dbReference>
<dbReference type="NCBIfam" id="NF041414">
    <property type="entry name" value="ArsI_CadI_VOC"/>
    <property type="match status" value="1"/>
</dbReference>
<dbReference type="STRING" id="686340.Metal_0045"/>
<feature type="domain" description="VOC" evidence="1">
    <location>
        <begin position="2"/>
        <end position="116"/>
    </location>
</feature>
<dbReference type="HOGENOM" id="CLU_125391_0_0_6"/>
<protein>
    <recommendedName>
        <fullName evidence="1">VOC domain-containing protein</fullName>
    </recommendedName>
</protein>
<keyword evidence="3" id="KW-1185">Reference proteome</keyword>
<dbReference type="EMBL" id="CM001475">
    <property type="protein sequence ID" value="EIC27915.1"/>
    <property type="molecule type" value="Genomic_DNA"/>
</dbReference>
<dbReference type="PANTHER" id="PTHR41294:SF1">
    <property type="entry name" value="CADMIUM-INDUCED PROTEIN CADI"/>
    <property type="match status" value="1"/>
</dbReference>
<dbReference type="SUPFAM" id="SSF54593">
    <property type="entry name" value="Glyoxalase/Bleomycin resistance protein/Dihydroxybiphenyl dioxygenase"/>
    <property type="match status" value="1"/>
</dbReference>